<evidence type="ECO:0000256" key="1">
    <source>
        <dbReference type="SAM" id="MobiDB-lite"/>
    </source>
</evidence>
<protein>
    <submittedName>
        <fullName evidence="3">DUF6328 family protein</fullName>
    </submittedName>
</protein>
<comment type="caution">
    <text evidence="3">The sequence shown here is derived from an EMBL/GenBank/DDBJ whole genome shotgun (WGS) entry which is preliminary data.</text>
</comment>
<dbReference type="EMBL" id="BAAAQM010000073">
    <property type="protein sequence ID" value="GAA2001897.1"/>
    <property type="molecule type" value="Genomic_DNA"/>
</dbReference>
<keyword evidence="2" id="KW-1133">Transmembrane helix</keyword>
<dbReference type="Proteomes" id="UP001499854">
    <property type="component" value="Unassembled WGS sequence"/>
</dbReference>
<feature type="transmembrane region" description="Helical" evidence="2">
    <location>
        <begin position="80"/>
        <end position="102"/>
    </location>
</feature>
<keyword evidence="2" id="KW-0812">Transmembrane</keyword>
<dbReference type="Pfam" id="PF19853">
    <property type="entry name" value="DUF6328"/>
    <property type="match status" value="1"/>
</dbReference>
<reference evidence="3 4" key="1">
    <citation type="journal article" date="2019" name="Int. J. Syst. Evol. Microbiol.">
        <title>The Global Catalogue of Microorganisms (GCM) 10K type strain sequencing project: providing services to taxonomists for standard genome sequencing and annotation.</title>
        <authorList>
            <consortium name="The Broad Institute Genomics Platform"/>
            <consortium name="The Broad Institute Genome Sequencing Center for Infectious Disease"/>
            <person name="Wu L."/>
            <person name="Ma J."/>
        </authorList>
    </citation>
    <scope>NUCLEOTIDE SEQUENCE [LARGE SCALE GENOMIC DNA]</scope>
    <source>
        <strain evidence="3 4">JCM 16013</strain>
    </source>
</reference>
<evidence type="ECO:0000313" key="4">
    <source>
        <dbReference type="Proteomes" id="UP001499854"/>
    </source>
</evidence>
<organism evidence="3 4">
    <name type="scientific">Catenulispora subtropica</name>
    <dbReference type="NCBI Taxonomy" id="450798"/>
    <lineage>
        <taxon>Bacteria</taxon>
        <taxon>Bacillati</taxon>
        <taxon>Actinomycetota</taxon>
        <taxon>Actinomycetes</taxon>
        <taxon>Catenulisporales</taxon>
        <taxon>Catenulisporaceae</taxon>
        <taxon>Catenulispora</taxon>
    </lineage>
</organism>
<feature type="region of interest" description="Disordered" evidence="1">
    <location>
        <begin position="1"/>
        <end position="37"/>
    </location>
</feature>
<feature type="transmembrane region" description="Helical" evidence="2">
    <location>
        <begin position="122"/>
        <end position="146"/>
    </location>
</feature>
<feature type="transmembrane region" description="Helical" evidence="2">
    <location>
        <begin position="152"/>
        <end position="173"/>
    </location>
</feature>
<evidence type="ECO:0000313" key="3">
    <source>
        <dbReference type="EMBL" id="GAA2001897.1"/>
    </source>
</evidence>
<dbReference type="InterPro" id="IPR046291">
    <property type="entry name" value="DUF6328"/>
</dbReference>
<proteinExistence type="predicted"/>
<gene>
    <name evidence="3" type="ORF">GCM10009838_79730</name>
</gene>
<keyword evidence="4" id="KW-1185">Reference proteome</keyword>
<sequence>MTGAAFTPAGPGYKERNPQELWMPEKTDPEEEERRDLEHKLEQTLQELRVVQTGVQILSAFLLTLPFTNRFTSTTGFEKAVYVVSLVAAVVTTALVLAPVSYHRRHHHLGDRTEDLPDVIRVSVRLTLLGMTTLMIAALSSILLAIDIAVGRAYAVAITVAVAVVFAVLWFCLPVRRRR</sequence>
<feature type="compositionally biased region" description="Basic and acidic residues" evidence="1">
    <location>
        <begin position="13"/>
        <end position="37"/>
    </location>
</feature>
<accession>A0ABN2T8W0</accession>
<keyword evidence="2" id="KW-0472">Membrane</keyword>
<evidence type="ECO:0000256" key="2">
    <source>
        <dbReference type="SAM" id="Phobius"/>
    </source>
</evidence>
<name>A0ABN2T8W0_9ACTN</name>